<dbReference type="InParanoid" id="A0A0Q3I508"/>
<keyword evidence="3" id="KW-1185">Reference proteome</keyword>
<reference evidence="2" key="3">
    <citation type="submission" date="2018-08" db="UniProtKB">
        <authorList>
            <consortium name="EnsemblPlants"/>
        </authorList>
    </citation>
    <scope>IDENTIFICATION</scope>
    <source>
        <strain evidence="2">cv. Bd21</strain>
    </source>
</reference>
<organism evidence="1">
    <name type="scientific">Brachypodium distachyon</name>
    <name type="common">Purple false brome</name>
    <name type="synonym">Trachynia distachya</name>
    <dbReference type="NCBI Taxonomy" id="15368"/>
    <lineage>
        <taxon>Eukaryota</taxon>
        <taxon>Viridiplantae</taxon>
        <taxon>Streptophyta</taxon>
        <taxon>Embryophyta</taxon>
        <taxon>Tracheophyta</taxon>
        <taxon>Spermatophyta</taxon>
        <taxon>Magnoliopsida</taxon>
        <taxon>Liliopsida</taxon>
        <taxon>Poales</taxon>
        <taxon>Poaceae</taxon>
        <taxon>BOP clade</taxon>
        <taxon>Pooideae</taxon>
        <taxon>Stipodae</taxon>
        <taxon>Brachypodieae</taxon>
        <taxon>Brachypodium</taxon>
    </lineage>
</organism>
<dbReference type="AlphaFoldDB" id="A0A0Q3I508"/>
<sequence length="51" mass="5827">MHPLIFVVADCPDLKPQEFVKLTVPETIPQVEHPRSASYYYLHVSTSTLVE</sequence>
<evidence type="ECO:0000313" key="2">
    <source>
        <dbReference type="EnsemblPlants" id="KQJ95691"/>
    </source>
</evidence>
<evidence type="ECO:0000313" key="1">
    <source>
        <dbReference type="EMBL" id="KQJ95691.1"/>
    </source>
</evidence>
<protein>
    <submittedName>
        <fullName evidence="1 2">Uncharacterized protein</fullName>
    </submittedName>
</protein>
<accession>A0A0Q3I508</accession>
<dbReference type="EnsemblPlants" id="KQJ95691">
    <property type="protein sequence ID" value="KQJ95691"/>
    <property type="gene ID" value="BRADI_3g18565v3"/>
</dbReference>
<reference evidence="1 2" key="1">
    <citation type="journal article" date="2010" name="Nature">
        <title>Genome sequencing and analysis of the model grass Brachypodium distachyon.</title>
        <authorList>
            <consortium name="International Brachypodium Initiative"/>
        </authorList>
    </citation>
    <scope>NUCLEOTIDE SEQUENCE [LARGE SCALE GENOMIC DNA]</scope>
    <source>
        <strain evidence="1 2">Bd21</strain>
    </source>
</reference>
<evidence type="ECO:0000313" key="3">
    <source>
        <dbReference type="Proteomes" id="UP000008810"/>
    </source>
</evidence>
<proteinExistence type="predicted"/>
<name>A0A0Q3I508_BRADI</name>
<dbReference type="Proteomes" id="UP000008810">
    <property type="component" value="Chromosome 3"/>
</dbReference>
<dbReference type="EMBL" id="CM000882">
    <property type="protein sequence ID" value="KQJ95691.1"/>
    <property type="molecule type" value="Genomic_DNA"/>
</dbReference>
<dbReference type="Gramene" id="KQJ95691">
    <property type="protein sequence ID" value="KQJ95691"/>
    <property type="gene ID" value="BRADI_3g18565v3"/>
</dbReference>
<gene>
    <name evidence="1" type="ORF">BRADI_3g18565v3</name>
</gene>
<reference evidence="1" key="2">
    <citation type="submission" date="2017-06" db="EMBL/GenBank/DDBJ databases">
        <title>WGS assembly of Brachypodium distachyon.</title>
        <authorList>
            <consortium name="The International Brachypodium Initiative"/>
            <person name="Lucas S."/>
            <person name="Harmon-Smith M."/>
            <person name="Lail K."/>
            <person name="Tice H."/>
            <person name="Grimwood J."/>
            <person name="Bruce D."/>
            <person name="Barry K."/>
            <person name="Shu S."/>
            <person name="Lindquist E."/>
            <person name="Wang M."/>
            <person name="Pitluck S."/>
            <person name="Vogel J.P."/>
            <person name="Garvin D.F."/>
            <person name="Mockler T.C."/>
            <person name="Schmutz J."/>
            <person name="Rokhsar D."/>
            <person name="Bevan M.W."/>
        </authorList>
    </citation>
    <scope>NUCLEOTIDE SEQUENCE</scope>
    <source>
        <strain evidence="1">Bd21</strain>
    </source>
</reference>